<dbReference type="EMBL" id="FTNM01000006">
    <property type="protein sequence ID" value="SIR42656.1"/>
    <property type="molecule type" value="Genomic_DNA"/>
</dbReference>
<dbReference type="InterPro" id="IPR034660">
    <property type="entry name" value="DinB/YfiT-like"/>
</dbReference>
<dbReference type="Proteomes" id="UP000185924">
    <property type="component" value="Unassembled WGS sequence"/>
</dbReference>
<dbReference type="AlphaFoldDB" id="A0A1N7AUE3"/>
<dbReference type="Pfam" id="PF12867">
    <property type="entry name" value="DinB_2"/>
    <property type="match status" value="1"/>
</dbReference>
<proteinExistence type="predicted"/>
<dbReference type="RefSeq" id="WP_234986434.1">
    <property type="nucleotide sequence ID" value="NZ_FTNM01000006.1"/>
</dbReference>
<reference evidence="3" key="1">
    <citation type="submission" date="2017-01" db="EMBL/GenBank/DDBJ databases">
        <authorList>
            <person name="Varghese N."/>
            <person name="Submissions S."/>
        </authorList>
    </citation>
    <scope>NUCLEOTIDE SEQUENCE [LARGE SCALE GENOMIC DNA]</scope>
    <source>
        <strain evidence="3">DM9</strain>
    </source>
</reference>
<dbReference type="SUPFAM" id="SSF109854">
    <property type="entry name" value="DinB/YfiT-like putative metalloenzymes"/>
    <property type="match status" value="1"/>
</dbReference>
<dbReference type="Gene3D" id="1.20.120.450">
    <property type="entry name" value="dinb family like domain"/>
    <property type="match status" value="1"/>
</dbReference>
<name>A0A1N7AUE3_9BACT</name>
<evidence type="ECO:0000313" key="2">
    <source>
        <dbReference type="EMBL" id="SIR42656.1"/>
    </source>
</evidence>
<evidence type="ECO:0000313" key="3">
    <source>
        <dbReference type="Proteomes" id="UP000185924"/>
    </source>
</evidence>
<dbReference type="InterPro" id="IPR024775">
    <property type="entry name" value="DinB-like"/>
</dbReference>
<evidence type="ECO:0000259" key="1">
    <source>
        <dbReference type="Pfam" id="PF12867"/>
    </source>
</evidence>
<sequence>MNTTLFSHIQFMNPVLESRYLKLEESRNRLIGELEGLDEELLNRPAATGKWSINQIVAHLIQVEQLTNSYIQRKVQEEELESASLAHTLRSLLLRVALHSGMKFKAPAAVAKVPAHASLNSLRIQWDAARYQLEDTLTELPRPLLDKCVFRHPYAGMLTITQTLAFLQDHFDHHARQISRLRQQWLK</sequence>
<accession>A0A1N7AUE3</accession>
<keyword evidence="3" id="KW-1185">Reference proteome</keyword>
<gene>
    <name evidence="2" type="ORF">SAMN05421545_3584</name>
</gene>
<feature type="domain" description="DinB-like" evidence="1">
    <location>
        <begin position="23"/>
        <end position="178"/>
    </location>
</feature>
<protein>
    <submittedName>
        <fullName evidence="2">DinB superfamily protein</fullName>
    </submittedName>
</protein>
<organism evidence="2 3">
    <name type="scientific">Pontibacter lucknowensis</name>
    <dbReference type="NCBI Taxonomy" id="1077936"/>
    <lineage>
        <taxon>Bacteria</taxon>
        <taxon>Pseudomonadati</taxon>
        <taxon>Bacteroidota</taxon>
        <taxon>Cytophagia</taxon>
        <taxon>Cytophagales</taxon>
        <taxon>Hymenobacteraceae</taxon>
        <taxon>Pontibacter</taxon>
    </lineage>
</organism>